<dbReference type="PANTHER" id="PTHR33473:SF19">
    <property type="entry name" value="ATP-DEPENDENT CLP PROTEASE ADAPTER PROTEIN CLPS"/>
    <property type="match status" value="1"/>
</dbReference>
<comment type="similarity">
    <text evidence="1">Belongs to the ClpS family.</text>
</comment>
<dbReference type="NCBIfam" id="NF000672">
    <property type="entry name" value="PRK00033.1-5"/>
    <property type="match status" value="1"/>
</dbReference>
<evidence type="ECO:0000313" key="4">
    <source>
        <dbReference type="Proteomes" id="UP001333710"/>
    </source>
</evidence>
<comment type="function">
    <text evidence="1">Involved in the modulation of the specificity of the ClpAP-mediated ATP-dependent protein degradation.</text>
</comment>
<dbReference type="FunFam" id="3.30.1390.10:FF:000002">
    <property type="entry name" value="ATP-dependent Clp protease adapter protein ClpS"/>
    <property type="match status" value="1"/>
</dbReference>
<dbReference type="PANTHER" id="PTHR33473">
    <property type="entry name" value="ATP-DEPENDENT CLP PROTEASE ADAPTER PROTEIN CLPS1, CHLOROPLASTIC"/>
    <property type="match status" value="1"/>
</dbReference>
<dbReference type="InterPro" id="IPR003769">
    <property type="entry name" value="ClpS_core"/>
</dbReference>
<dbReference type="EMBL" id="AP027272">
    <property type="protein sequence ID" value="BDX06164.1"/>
    <property type="molecule type" value="Genomic_DNA"/>
</dbReference>
<dbReference type="KEGG" id="pmaw:MACH26_16850"/>
<dbReference type="Proteomes" id="UP001333710">
    <property type="component" value="Chromosome"/>
</dbReference>
<dbReference type="InterPro" id="IPR022935">
    <property type="entry name" value="ClpS"/>
</dbReference>
<evidence type="ECO:0000313" key="3">
    <source>
        <dbReference type="EMBL" id="BDX06164.1"/>
    </source>
</evidence>
<gene>
    <name evidence="1 3" type="primary">clpS</name>
    <name evidence="3" type="ORF">MACH26_16850</name>
</gene>
<proteinExistence type="inferred from homology"/>
<dbReference type="InterPro" id="IPR014719">
    <property type="entry name" value="Ribosomal_bL12_C/ClpS-like"/>
</dbReference>
<evidence type="ECO:0000259" key="2">
    <source>
        <dbReference type="Pfam" id="PF02617"/>
    </source>
</evidence>
<dbReference type="GO" id="GO:0030163">
    <property type="term" value="P:protein catabolic process"/>
    <property type="evidence" value="ECO:0007669"/>
    <property type="project" value="InterPro"/>
</dbReference>
<name>A0AA48HQK1_9ALTE</name>
<dbReference type="NCBIfam" id="NF000670">
    <property type="entry name" value="PRK00033.1-3"/>
    <property type="match status" value="1"/>
</dbReference>
<protein>
    <recommendedName>
        <fullName evidence="1">ATP-dependent Clp protease adapter protein ClpS</fullName>
    </recommendedName>
</protein>
<organism evidence="3 4">
    <name type="scientific">Planctobacterium marinum</name>
    <dbReference type="NCBI Taxonomy" id="1631968"/>
    <lineage>
        <taxon>Bacteria</taxon>
        <taxon>Pseudomonadati</taxon>
        <taxon>Pseudomonadota</taxon>
        <taxon>Gammaproteobacteria</taxon>
        <taxon>Alteromonadales</taxon>
        <taxon>Alteromonadaceae</taxon>
        <taxon>Planctobacterium</taxon>
    </lineage>
</organism>
<dbReference type="Gene3D" id="3.30.1390.10">
    <property type="match status" value="1"/>
</dbReference>
<feature type="domain" description="Adaptor protein ClpS core" evidence="2">
    <location>
        <begin position="24"/>
        <end position="102"/>
    </location>
</feature>
<keyword evidence="3" id="KW-0645">Protease</keyword>
<sequence length="106" mass="12187">MSKQDIINSGHEKQLEAVKKKVQPPPMFKVMLNNDDYTPMDFVVEVLMQFFNLDAEKANQIMLTVHYRGKAVCGIYTADVAETKVMQVNQYARKHQHPLLCSMEQA</sequence>
<accession>A0AA48HQK1</accession>
<reference evidence="3" key="1">
    <citation type="submission" date="2023-01" db="EMBL/GenBank/DDBJ databases">
        <title>Complete genome sequence of Planctobacterium marinum strain Dej080120_11.</title>
        <authorList>
            <person name="Ueki S."/>
            <person name="Maruyama F."/>
        </authorList>
    </citation>
    <scope>NUCLEOTIDE SEQUENCE</scope>
    <source>
        <strain evidence="3">Dej080120_11</strain>
    </source>
</reference>
<dbReference type="GO" id="GO:0008233">
    <property type="term" value="F:peptidase activity"/>
    <property type="evidence" value="ECO:0007669"/>
    <property type="project" value="UniProtKB-KW"/>
</dbReference>
<keyword evidence="3" id="KW-0378">Hydrolase</keyword>
<comment type="subunit">
    <text evidence="1">Binds to the N-terminal domain of the chaperone ClpA.</text>
</comment>
<evidence type="ECO:0000256" key="1">
    <source>
        <dbReference type="HAMAP-Rule" id="MF_00302"/>
    </source>
</evidence>
<keyword evidence="4" id="KW-1185">Reference proteome</keyword>
<dbReference type="GO" id="GO:0006508">
    <property type="term" value="P:proteolysis"/>
    <property type="evidence" value="ECO:0007669"/>
    <property type="project" value="UniProtKB-UniRule"/>
</dbReference>
<dbReference type="HAMAP" id="MF_00302">
    <property type="entry name" value="ClpS"/>
    <property type="match status" value="1"/>
</dbReference>
<dbReference type="NCBIfam" id="NF000669">
    <property type="entry name" value="PRK00033.1-2"/>
    <property type="match status" value="1"/>
</dbReference>
<dbReference type="AlphaFoldDB" id="A0AA48HQK1"/>
<dbReference type="RefSeq" id="WP_338292196.1">
    <property type="nucleotide sequence ID" value="NZ_AP027272.1"/>
</dbReference>
<dbReference type="SUPFAM" id="SSF54736">
    <property type="entry name" value="ClpS-like"/>
    <property type="match status" value="1"/>
</dbReference>
<dbReference type="Pfam" id="PF02617">
    <property type="entry name" value="ClpS"/>
    <property type="match status" value="1"/>
</dbReference>